<dbReference type="Proteomes" id="UP000231019">
    <property type="component" value="Unassembled WGS sequence"/>
</dbReference>
<protein>
    <recommendedName>
        <fullName evidence="1">Putative DNA-binding domain-containing protein</fullName>
    </recommendedName>
</protein>
<dbReference type="NCBIfam" id="NF003818">
    <property type="entry name" value="PRK05409.1"/>
    <property type="match status" value="1"/>
</dbReference>
<dbReference type="PANTHER" id="PTHR42194:SF1">
    <property type="entry name" value="UPF0276 PROTEIN HI_1600"/>
    <property type="match status" value="1"/>
</dbReference>
<dbReference type="PANTHER" id="PTHR42194">
    <property type="entry name" value="UPF0276 PROTEIN HI_1600"/>
    <property type="match status" value="1"/>
</dbReference>
<dbReference type="EMBL" id="PFFQ01000013">
    <property type="protein sequence ID" value="PIW18285.1"/>
    <property type="molecule type" value="Genomic_DNA"/>
</dbReference>
<gene>
    <name evidence="2" type="ORF">COW36_05825</name>
</gene>
<name>A0A2M7G870_9BACT</name>
<dbReference type="AlphaFoldDB" id="A0A2M7G870"/>
<evidence type="ECO:0000259" key="1">
    <source>
        <dbReference type="Pfam" id="PF09836"/>
    </source>
</evidence>
<dbReference type="InterPro" id="IPR007801">
    <property type="entry name" value="MbnB/TglH/ChrH"/>
</dbReference>
<evidence type="ECO:0000313" key="3">
    <source>
        <dbReference type="Proteomes" id="UP000231019"/>
    </source>
</evidence>
<dbReference type="Pfam" id="PF05114">
    <property type="entry name" value="MbnB_TglH_ChrH"/>
    <property type="match status" value="1"/>
</dbReference>
<dbReference type="Gene3D" id="3.20.20.150">
    <property type="entry name" value="Divalent-metal-dependent TIM barrel enzymes"/>
    <property type="match status" value="1"/>
</dbReference>
<dbReference type="Pfam" id="PF09836">
    <property type="entry name" value="DUF2063"/>
    <property type="match status" value="1"/>
</dbReference>
<evidence type="ECO:0000313" key="2">
    <source>
        <dbReference type="EMBL" id="PIW18285.1"/>
    </source>
</evidence>
<sequence length="581" mass="66207">MPRNARQRAVNSSIKTANRFRRNRMPLNSSSPQALFGAGLRSAFFPRLETNLKTRLDWFEVISENVIFSRGRPRQILDLVAQHYPISLHGVSLNLASCEALDYTYLWALRKLIWEYRPLHISDHLCWTGLAHQNLHNLLPLPYTPTLLDYLCPRIEQVQDYLGCPLLLENLSAYLDFKESSLSEADFLTELSRRTGCLILLDINNVYVNSQNQGFDPLTFIDALPSEAIAQYHLAGYSEAQGFLFDTHSQPVYPEVWELYRYALKIHGIRPTLLEWDDQIPELERVEAEVEKARLIWAELAMTKRVSKPEVRQGSASLSHNTSKSPLLPAPESWIKFQHLFVSAIGLGSWEQPELLNCFRTIPALSPEQALETYRGDYLARLKEALLDTYAQTEAWLGKDLFHQLYLDYLEIGVSRQPDLGAFGADFSRFVAGHPCTSAFPALPKLCRLEWAFRELFHSAHEPPADWEIMEVCAEPENLNFWLTPALALFVSDFQLYTLWKEGVTPSSLPEGEQEFLLLYKNQMGLRSKILSPVHAQIVQGLQAGLNLGTVLSDIPESCADQVSSAFAFLRQEELVVRIQL</sequence>
<dbReference type="InterPro" id="IPR018640">
    <property type="entry name" value="DUF2063"/>
</dbReference>
<dbReference type="SUPFAM" id="SSF51658">
    <property type="entry name" value="Xylose isomerase-like"/>
    <property type="match status" value="1"/>
</dbReference>
<reference evidence="2 3" key="1">
    <citation type="submission" date="2017-09" db="EMBL/GenBank/DDBJ databases">
        <title>Depth-based differentiation of microbial function through sediment-hosted aquifers and enrichment of novel symbionts in the deep terrestrial subsurface.</title>
        <authorList>
            <person name="Probst A.J."/>
            <person name="Ladd B."/>
            <person name="Jarett J.K."/>
            <person name="Geller-Mcgrath D.E."/>
            <person name="Sieber C.M."/>
            <person name="Emerson J.B."/>
            <person name="Anantharaman K."/>
            <person name="Thomas B.C."/>
            <person name="Malmstrom R."/>
            <person name="Stieglmeier M."/>
            <person name="Klingl A."/>
            <person name="Woyke T."/>
            <person name="Ryan C.M."/>
            <person name="Banfield J.F."/>
        </authorList>
    </citation>
    <scope>NUCLEOTIDE SEQUENCE [LARGE SCALE GENOMIC DNA]</scope>
    <source>
        <strain evidence="2">CG17_big_fil_post_rev_8_21_14_2_50_48_46</strain>
    </source>
</reference>
<proteinExistence type="predicted"/>
<feature type="domain" description="Putative DNA-binding" evidence="1">
    <location>
        <begin position="337"/>
        <end position="431"/>
    </location>
</feature>
<comment type="caution">
    <text evidence="2">The sequence shown here is derived from an EMBL/GenBank/DDBJ whole genome shotgun (WGS) entry which is preliminary data.</text>
</comment>
<accession>A0A2M7G870</accession>
<organism evidence="2 3">
    <name type="scientific">bacterium (Candidatus Blackallbacteria) CG17_big_fil_post_rev_8_21_14_2_50_48_46</name>
    <dbReference type="NCBI Taxonomy" id="2014261"/>
    <lineage>
        <taxon>Bacteria</taxon>
        <taxon>Candidatus Blackallbacteria</taxon>
    </lineage>
</organism>
<dbReference type="InterPro" id="IPR036237">
    <property type="entry name" value="Xyl_isomerase-like_sf"/>
</dbReference>